<protein>
    <submittedName>
        <fullName evidence="3">Gamma-tubulin complex component 4 isoform x2</fullName>
    </submittedName>
</protein>
<sequence>MAPSPTRQFEEKLNALCEKYKEINNFITHVRECNPQSGGDRRYEGLNGLYISAFSAGIEEVLNDFYDDVVKIERDLLNDCEVTLLSLLVSLGPLAVILEAFLGAIQQIDRDKIRGCNLFDLCHKYTLCGESSIENAFKRIE</sequence>
<accession>A0A161MMV2</accession>
<reference evidence="3" key="1">
    <citation type="submission" date="2016-04" db="EMBL/GenBank/DDBJ databases">
        <authorList>
            <person name="Calderon-Fernandez G.M.Sr."/>
        </authorList>
    </citation>
    <scope>NUCLEOTIDE SEQUENCE</scope>
    <source>
        <strain evidence="3">Int1</strain>
        <tissue evidence="3">Integument</tissue>
    </source>
</reference>
<dbReference type="EMBL" id="GEMB01001530">
    <property type="protein sequence ID" value="JAS01628.1"/>
    <property type="molecule type" value="Transcribed_RNA"/>
</dbReference>
<evidence type="ECO:0000259" key="2">
    <source>
        <dbReference type="Pfam" id="PF17681"/>
    </source>
</evidence>
<feature type="domain" description="Gamma tubulin complex component protein N-terminal" evidence="2">
    <location>
        <begin position="3"/>
        <end position="140"/>
    </location>
</feature>
<keyword evidence="1" id="KW-0493">Microtubule</keyword>
<evidence type="ECO:0000256" key="1">
    <source>
        <dbReference type="ARBA" id="ARBA00022701"/>
    </source>
</evidence>
<reference evidence="3" key="2">
    <citation type="journal article" date="2017" name="J. Med. Entomol.">
        <title>Transcriptome Analysis of the Triatoma infestans (Hemiptera: Reduviidae) Integument.</title>
        <authorList>
            <person name="Calderon-Fernandez G.M."/>
            <person name="Moriconi D.E."/>
            <person name="Dulbecco A.B."/>
            <person name="Juarez M.P."/>
        </authorList>
    </citation>
    <scope>NUCLEOTIDE SEQUENCE</scope>
    <source>
        <strain evidence="3">Int1</strain>
        <tissue evidence="3">Integument</tissue>
    </source>
</reference>
<proteinExistence type="predicted"/>
<dbReference type="GO" id="GO:0005874">
    <property type="term" value="C:microtubule"/>
    <property type="evidence" value="ECO:0007669"/>
    <property type="project" value="UniProtKB-KW"/>
</dbReference>
<dbReference type="Pfam" id="PF17681">
    <property type="entry name" value="GCP_N_terminal"/>
    <property type="match status" value="1"/>
</dbReference>
<feature type="non-terminal residue" evidence="3">
    <location>
        <position position="141"/>
    </location>
</feature>
<dbReference type="InterPro" id="IPR041470">
    <property type="entry name" value="GCP_N"/>
</dbReference>
<name>A0A161MMV2_TRIIF</name>
<organism evidence="3">
    <name type="scientific">Triatoma infestans</name>
    <name type="common">Assassin bug</name>
    <dbReference type="NCBI Taxonomy" id="30076"/>
    <lineage>
        <taxon>Eukaryota</taxon>
        <taxon>Metazoa</taxon>
        <taxon>Ecdysozoa</taxon>
        <taxon>Arthropoda</taxon>
        <taxon>Hexapoda</taxon>
        <taxon>Insecta</taxon>
        <taxon>Pterygota</taxon>
        <taxon>Neoptera</taxon>
        <taxon>Paraneoptera</taxon>
        <taxon>Hemiptera</taxon>
        <taxon>Heteroptera</taxon>
        <taxon>Panheteroptera</taxon>
        <taxon>Cimicomorpha</taxon>
        <taxon>Reduviidae</taxon>
        <taxon>Triatominae</taxon>
        <taxon>Triatoma</taxon>
    </lineage>
</organism>
<dbReference type="AlphaFoldDB" id="A0A161MMV2"/>
<evidence type="ECO:0000313" key="3">
    <source>
        <dbReference type="EMBL" id="JAS01628.1"/>
    </source>
</evidence>